<dbReference type="InterPro" id="IPR033753">
    <property type="entry name" value="GCV_H/Fam206"/>
</dbReference>
<organism evidence="1 2">
    <name type="scientific">Monosiga brevicollis</name>
    <name type="common">Choanoflagellate</name>
    <dbReference type="NCBI Taxonomy" id="81824"/>
    <lineage>
        <taxon>Eukaryota</taxon>
        <taxon>Choanoflagellata</taxon>
        <taxon>Craspedida</taxon>
        <taxon>Salpingoecidae</taxon>
        <taxon>Monosiga</taxon>
    </lineage>
</organism>
<dbReference type="Gene3D" id="2.40.50.100">
    <property type="match status" value="1"/>
</dbReference>
<dbReference type="SUPFAM" id="SSF51230">
    <property type="entry name" value="Single hybrid motif"/>
    <property type="match status" value="1"/>
</dbReference>
<sequence>MGGVVAAQGRGLMLGRGWFGKLGLAGGRGLASVVETAQLVARDRRFGEWCFVDRMQLREASGHEFVVYRVGPHDAGLCSLRPIVFVDLAPVDQVMTVGRPCVMVEDPAGEKRRLPSPVSGDIVACNEALLASEPQALLENPETAWFLEIAPYCEPDEDDEDWAALAVTPPV</sequence>
<accession>A9V5I5</accession>
<dbReference type="CDD" id="cd06848">
    <property type="entry name" value="GCS_H"/>
    <property type="match status" value="1"/>
</dbReference>
<dbReference type="GeneID" id="5893080"/>
<dbReference type="InterPro" id="IPR011053">
    <property type="entry name" value="Single_hybrid_motif"/>
</dbReference>
<dbReference type="InParanoid" id="A9V5I5"/>
<name>A9V5I5_MONBE</name>
<dbReference type="Proteomes" id="UP000001357">
    <property type="component" value="Unassembled WGS sequence"/>
</dbReference>
<evidence type="ECO:0000313" key="1">
    <source>
        <dbReference type="EMBL" id="EDQ87290.1"/>
    </source>
</evidence>
<dbReference type="EMBL" id="CH991560">
    <property type="protein sequence ID" value="EDQ87290.1"/>
    <property type="molecule type" value="Genomic_DNA"/>
</dbReference>
<dbReference type="RefSeq" id="XP_001747903.1">
    <property type="nucleotide sequence ID" value="XM_001747851.1"/>
</dbReference>
<evidence type="ECO:0008006" key="3">
    <source>
        <dbReference type="Google" id="ProtNLM"/>
    </source>
</evidence>
<proteinExistence type="predicted"/>
<dbReference type="KEGG" id="mbr:MONBRDRAFT_10203"/>
<gene>
    <name evidence="1" type="ORF">MONBRDRAFT_10203</name>
</gene>
<keyword evidence="2" id="KW-1185">Reference proteome</keyword>
<evidence type="ECO:0000313" key="2">
    <source>
        <dbReference type="Proteomes" id="UP000001357"/>
    </source>
</evidence>
<reference evidence="1 2" key="1">
    <citation type="journal article" date="2008" name="Nature">
        <title>The genome of the choanoflagellate Monosiga brevicollis and the origin of metazoans.</title>
        <authorList>
            <consortium name="JGI Sequencing"/>
            <person name="King N."/>
            <person name="Westbrook M.J."/>
            <person name="Young S.L."/>
            <person name="Kuo A."/>
            <person name="Abedin M."/>
            <person name="Chapman J."/>
            <person name="Fairclough S."/>
            <person name="Hellsten U."/>
            <person name="Isogai Y."/>
            <person name="Letunic I."/>
            <person name="Marr M."/>
            <person name="Pincus D."/>
            <person name="Putnam N."/>
            <person name="Rokas A."/>
            <person name="Wright K.J."/>
            <person name="Zuzow R."/>
            <person name="Dirks W."/>
            <person name="Good M."/>
            <person name="Goodstein D."/>
            <person name="Lemons D."/>
            <person name="Li W."/>
            <person name="Lyons J.B."/>
            <person name="Morris A."/>
            <person name="Nichols S."/>
            <person name="Richter D.J."/>
            <person name="Salamov A."/>
            <person name="Bork P."/>
            <person name="Lim W.A."/>
            <person name="Manning G."/>
            <person name="Miller W.T."/>
            <person name="McGinnis W."/>
            <person name="Shapiro H."/>
            <person name="Tjian R."/>
            <person name="Grigoriev I.V."/>
            <person name="Rokhsar D."/>
        </authorList>
    </citation>
    <scope>NUCLEOTIDE SEQUENCE [LARGE SCALE GENOMIC DNA]</scope>
    <source>
        <strain evidence="2">MX1 / ATCC 50154</strain>
    </source>
</reference>
<dbReference type="AlphaFoldDB" id="A9V5I5"/>
<dbReference type="Pfam" id="PF01597">
    <property type="entry name" value="GCV_H"/>
    <property type="match status" value="1"/>
</dbReference>
<protein>
    <recommendedName>
        <fullName evidence="3">Glycine cleavage system H protein</fullName>
    </recommendedName>
</protein>